<protein>
    <recommendedName>
        <fullName evidence="4">SAP domain-containing protein</fullName>
    </recommendedName>
</protein>
<feature type="compositionally biased region" description="Basic and acidic residues" evidence="3">
    <location>
        <begin position="279"/>
        <end position="294"/>
    </location>
</feature>
<accession>A0A8H7T2B4</accession>
<organism evidence="5 6">
    <name type="scientific">Cadophora malorum</name>
    <dbReference type="NCBI Taxonomy" id="108018"/>
    <lineage>
        <taxon>Eukaryota</taxon>
        <taxon>Fungi</taxon>
        <taxon>Dikarya</taxon>
        <taxon>Ascomycota</taxon>
        <taxon>Pezizomycotina</taxon>
        <taxon>Leotiomycetes</taxon>
        <taxon>Helotiales</taxon>
        <taxon>Ploettnerulaceae</taxon>
        <taxon>Cadophora</taxon>
    </lineage>
</organism>
<dbReference type="SUPFAM" id="SSF68906">
    <property type="entry name" value="SAP domain"/>
    <property type="match status" value="1"/>
</dbReference>
<dbReference type="GO" id="GO:0016973">
    <property type="term" value="P:poly(A)+ mRNA export from nucleus"/>
    <property type="evidence" value="ECO:0007669"/>
    <property type="project" value="TreeGrafter"/>
</dbReference>
<feature type="compositionally biased region" description="Basic and acidic residues" evidence="3">
    <location>
        <begin position="236"/>
        <end position="246"/>
    </location>
</feature>
<dbReference type="AlphaFoldDB" id="A0A8H7T2B4"/>
<comment type="caution">
    <text evidence="5">The sequence shown here is derived from an EMBL/GenBank/DDBJ whole genome shotgun (WGS) entry which is preliminary data.</text>
</comment>
<feature type="compositionally biased region" description="Basic and acidic residues" evidence="3">
    <location>
        <begin position="177"/>
        <end position="203"/>
    </location>
</feature>
<dbReference type="EMBL" id="JAFJYH010000519">
    <property type="protein sequence ID" value="KAG4411113.1"/>
    <property type="molecule type" value="Genomic_DNA"/>
</dbReference>
<dbReference type="OrthoDB" id="445357at2759"/>
<dbReference type="InterPro" id="IPR052240">
    <property type="entry name" value="SAP_domain_ribonucleoprotein"/>
</dbReference>
<dbReference type="Proteomes" id="UP000664132">
    <property type="component" value="Unassembled WGS sequence"/>
</dbReference>
<evidence type="ECO:0000256" key="3">
    <source>
        <dbReference type="SAM" id="MobiDB-lite"/>
    </source>
</evidence>
<evidence type="ECO:0000259" key="4">
    <source>
        <dbReference type="PROSITE" id="PS50800"/>
    </source>
</evidence>
<dbReference type="PROSITE" id="PS50800">
    <property type="entry name" value="SAP"/>
    <property type="match status" value="1"/>
</dbReference>
<feature type="compositionally biased region" description="Basic and acidic residues" evidence="3">
    <location>
        <begin position="215"/>
        <end position="225"/>
    </location>
</feature>
<gene>
    <name evidence="5" type="ORF">IFR04_015751</name>
</gene>
<dbReference type="GO" id="GO:0005634">
    <property type="term" value="C:nucleus"/>
    <property type="evidence" value="ECO:0007669"/>
    <property type="project" value="TreeGrafter"/>
</dbReference>
<feature type="compositionally biased region" description="Basic and acidic residues" evidence="3">
    <location>
        <begin position="128"/>
        <end position="143"/>
    </location>
</feature>
<feature type="compositionally biased region" description="Gly residues" evidence="3">
    <location>
        <begin position="247"/>
        <end position="262"/>
    </location>
</feature>
<dbReference type="SMART" id="SM00513">
    <property type="entry name" value="SAP"/>
    <property type="match status" value="1"/>
</dbReference>
<dbReference type="PANTHER" id="PTHR46551">
    <property type="entry name" value="SAP DOMAIN-CONTAINING RIBONUCLEOPROTEIN"/>
    <property type="match status" value="1"/>
</dbReference>
<dbReference type="Pfam" id="PF02037">
    <property type="entry name" value="SAP"/>
    <property type="match status" value="1"/>
</dbReference>
<dbReference type="InterPro" id="IPR036361">
    <property type="entry name" value="SAP_dom_sf"/>
</dbReference>
<dbReference type="Gene3D" id="1.10.720.30">
    <property type="entry name" value="SAP domain"/>
    <property type="match status" value="1"/>
</dbReference>
<evidence type="ECO:0000313" key="6">
    <source>
        <dbReference type="Proteomes" id="UP000664132"/>
    </source>
</evidence>
<evidence type="ECO:0000256" key="1">
    <source>
        <dbReference type="ARBA" id="ARBA00022553"/>
    </source>
</evidence>
<name>A0A8H7T2B4_9HELO</name>
<dbReference type="InterPro" id="IPR003034">
    <property type="entry name" value="SAP_dom"/>
</dbReference>
<comment type="similarity">
    <text evidence="2">Belongs to the SAP domain-containing ribonucleoprotein family.</text>
</comment>
<proteinExistence type="inferred from homology"/>
<sequence length="301" mass="31503">MVDYTSQKVPDLKKLLSERGLVISGNKADLIARLQEDDAKKNGGAAASGAGEDEIDWDEDDNKPAAEATTAPAAAAIAAGGVGQVKTPVAVPNQKAAIDPSTTNDLTVKQPEPATTESAPAPAAAAEGETKAETKPEEPKKDYTIGLGLSEAEKEAEKRAARAKRFARPEVAAPAKEMTEEEKKLEERAKKFGTDKVKEKEVVLDIVKGLNSALPERKLKRERGGDGAQGRQAKRQTPDRRTEAPRRGGGGGGGQGQRGGGRGGERKAGGAAAGQGLKKITDDPDERAKAEARAKRFAAAK</sequence>
<evidence type="ECO:0000313" key="5">
    <source>
        <dbReference type="EMBL" id="KAG4411113.1"/>
    </source>
</evidence>
<keyword evidence="1" id="KW-0597">Phosphoprotein</keyword>
<dbReference type="PANTHER" id="PTHR46551:SF1">
    <property type="entry name" value="SAP DOMAIN-CONTAINING RIBONUCLEOPROTEIN"/>
    <property type="match status" value="1"/>
</dbReference>
<feature type="compositionally biased region" description="Low complexity" evidence="3">
    <location>
        <begin position="111"/>
        <end position="127"/>
    </location>
</feature>
<feature type="region of interest" description="Disordered" evidence="3">
    <location>
        <begin position="36"/>
        <end position="71"/>
    </location>
</feature>
<feature type="compositionally biased region" description="Acidic residues" evidence="3">
    <location>
        <begin position="51"/>
        <end position="61"/>
    </location>
</feature>
<feature type="compositionally biased region" description="Basic and acidic residues" evidence="3">
    <location>
        <begin position="151"/>
        <end position="160"/>
    </location>
</feature>
<feature type="domain" description="SAP" evidence="4">
    <location>
        <begin position="4"/>
        <end position="38"/>
    </location>
</feature>
<reference evidence="5" key="1">
    <citation type="submission" date="2021-02" db="EMBL/GenBank/DDBJ databases">
        <title>Genome sequence Cadophora malorum strain M34.</title>
        <authorList>
            <person name="Stefanovic E."/>
            <person name="Vu D."/>
            <person name="Scully C."/>
            <person name="Dijksterhuis J."/>
            <person name="Roader J."/>
            <person name="Houbraken J."/>
        </authorList>
    </citation>
    <scope>NUCLEOTIDE SEQUENCE</scope>
    <source>
        <strain evidence="5">M34</strain>
    </source>
</reference>
<keyword evidence="6" id="KW-1185">Reference proteome</keyword>
<evidence type="ECO:0000256" key="2">
    <source>
        <dbReference type="ARBA" id="ARBA00046328"/>
    </source>
</evidence>
<feature type="region of interest" description="Disordered" evidence="3">
    <location>
        <begin position="93"/>
        <end position="301"/>
    </location>
</feature>